<dbReference type="AlphaFoldDB" id="A0A1B6CC90"/>
<feature type="non-terminal residue" evidence="1">
    <location>
        <position position="806"/>
    </location>
</feature>
<dbReference type="EMBL" id="GEDC01026388">
    <property type="protein sequence ID" value="JAS10910.1"/>
    <property type="molecule type" value="Transcribed_RNA"/>
</dbReference>
<sequence length="806" mass="93154">YLLFSNVFIFTLRSNFRMFQRKKHIGLQENGYSLKKLKVLKLYLMSRDLRKQELAVNYILLNLKHPNVSNFSQDLFFRNDIPGLLCHTFNNNNIKLLRKVFQSLLIMSKSKTFYKEGYGMVVLEASIRVLKLLVKDAVYSDVIKVGLKVLSQILNRLMIDSNAAVLKIFAIVYKIIFTTLLQRLHIKAVFILRYIMKQLFLIKQCHFHLLMILKKVLKLLGNITSSSKVDVTTSILSDIMCIAFRLCYKIRNSENQYKGEAKLIALVEEVDILFLNNTKTILIPSLLKLDFKRCNLEDVVKVLKCLHTVVHKLPTEKSNDIAQMMHLAGYLKILSRFKVYFRNDKLTKNSNKLQSEIMSQLCMTCFKSGKFQENRHFKICIDKGIQALPADISLWPQSFIDSKSKYAHFTTIFYIYFIILSCKSSDITQPYEANICHFIITTKNPLPHPILKALWLIYTVTALSASSKKYSTKTPVYQASKVLFEMLSNVKNLGTVYPHHPAIMYWLFSSHHMNRKMQYSVIKLWFSDSSKESYNTMYRLVLKSQLAAYRLFEVLSSCSSTVGEQIVKLLEQVLRDKASNGTGLVIQIWHNLPNILSCSSFSLKSVININYILYLASQCVPVKINYAVLLRLTVQVSKLIVRMSGKEEGYKTLLHLLSKIGYKLTVLALNSGDLTAIKTFIDNEELIRVLIKESLVKHPMTNSSLQLLGTLIQCQQHYKMKVKTAVKVENDILLQLLSNHRCEEAISSLSIVSVMYNYNNQIKPIIHLTDDLEEEFIKTLYHQIQMLCFKFHNQKSNQILNTCWKN</sequence>
<reference evidence="1" key="1">
    <citation type="submission" date="2015-12" db="EMBL/GenBank/DDBJ databases">
        <title>De novo transcriptome assembly of four potential Pierce s Disease insect vectors from Arizona vineyards.</title>
        <authorList>
            <person name="Tassone E.E."/>
        </authorList>
    </citation>
    <scope>NUCLEOTIDE SEQUENCE</scope>
</reference>
<dbReference type="PANTHER" id="PTHR12044">
    <property type="entry name" value="BCL2 INTERACTING MEDIATOR OF CELL DEATH"/>
    <property type="match status" value="1"/>
</dbReference>
<accession>A0A1B6CC90</accession>
<proteinExistence type="predicted"/>
<dbReference type="PANTHER" id="PTHR12044:SF14">
    <property type="entry name" value="MEIOTIC DOUBLE-STRANDED BREAK FORMATION PROTEIN 1"/>
    <property type="match status" value="1"/>
</dbReference>
<evidence type="ECO:0000313" key="1">
    <source>
        <dbReference type="EMBL" id="JAS10910.1"/>
    </source>
</evidence>
<organism evidence="1">
    <name type="scientific">Clastoptera arizonana</name>
    <name type="common">Arizona spittle bug</name>
    <dbReference type="NCBI Taxonomy" id="38151"/>
    <lineage>
        <taxon>Eukaryota</taxon>
        <taxon>Metazoa</taxon>
        <taxon>Ecdysozoa</taxon>
        <taxon>Arthropoda</taxon>
        <taxon>Hexapoda</taxon>
        <taxon>Insecta</taxon>
        <taxon>Pterygota</taxon>
        <taxon>Neoptera</taxon>
        <taxon>Paraneoptera</taxon>
        <taxon>Hemiptera</taxon>
        <taxon>Auchenorrhyncha</taxon>
        <taxon>Cercopoidea</taxon>
        <taxon>Clastopteridae</taxon>
        <taxon>Clastoptera</taxon>
    </lineage>
</organism>
<dbReference type="GO" id="GO:0007127">
    <property type="term" value="P:meiosis I"/>
    <property type="evidence" value="ECO:0007669"/>
    <property type="project" value="TreeGrafter"/>
</dbReference>
<feature type="non-terminal residue" evidence="1">
    <location>
        <position position="1"/>
    </location>
</feature>
<name>A0A1B6CC90_9HEMI</name>
<dbReference type="InterPro" id="IPR052133">
    <property type="entry name" value="Immune_Signaling-Apoptosis_Reg"/>
</dbReference>
<gene>
    <name evidence="1" type="ORF">g.687</name>
</gene>
<protein>
    <submittedName>
        <fullName evidence="1">Uncharacterized protein</fullName>
    </submittedName>
</protein>